<reference evidence="1 2" key="1">
    <citation type="journal article" date="2020" name="ISME J.">
        <title>Uncovering the hidden diversity of litter-decomposition mechanisms in mushroom-forming fungi.</title>
        <authorList>
            <person name="Floudas D."/>
            <person name="Bentzer J."/>
            <person name="Ahren D."/>
            <person name="Johansson T."/>
            <person name="Persson P."/>
            <person name="Tunlid A."/>
        </authorList>
    </citation>
    <scope>NUCLEOTIDE SEQUENCE [LARGE SCALE GENOMIC DNA]</scope>
    <source>
        <strain evidence="1 2">CBS 101986</strain>
    </source>
</reference>
<gene>
    <name evidence="1" type="ORF">D9619_011862</name>
</gene>
<organism evidence="1 2">
    <name type="scientific">Psilocybe cf. subviscida</name>
    <dbReference type="NCBI Taxonomy" id="2480587"/>
    <lineage>
        <taxon>Eukaryota</taxon>
        <taxon>Fungi</taxon>
        <taxon>Dikarya</taxon>
        <taxon>Basidiomycota</taxon>
        <taxon>Agaricomycotina</taxon>
        <taxon>Agaricomycetes</taxon>
        <taxon>Agaricomycetidae</taxon>
        <taxon>Agaricales</taxon>
        <taxon>Agaricineae</taxon>
        <taxon>Strophariaceae</taxon>
        <taxon>Psilocybe</taxon>
    </lineage>
</organism>
<accession>A0A8H5B073</accession>
<proteinExistence type="predicted"/>
<evidence type="ECO:0000313" key="2">
    <source>
        <dbReference type="Proteomes" id="UP000567179"/>
    </source>
</evidence>
<sequence>MKMGHSASCLRHSYKTQLLIPHPTLHLIPEGHHTMAPAFPIELCYSIIQNVNAVADLLVLSLCCSEFRKEAQRLLFRHPVTSTHEELMLFILAICSDSSRLGPLVHTFTMEYNPGPNANVSQDTAFIAYALSSMYNLMQVEHHASLLLPPKIYTNCKASLESFNYYGDSKTTLDISSLVYDVLPTQASLTHIIMDFTGTVRISPKLMKAAANLCPNLISLSVKSSVIGKMLLQRKKHLQSLQWLAGTSTPIGMTVLQYNHLSYLMLLTLARGLDTSFAQHLSSLALLEICFNPGWDTDILLSEIQFIAQIPQLHYLMLHIGIPAIPQSLEDGQQMECPEVARGAFRLRNTLKHIDVGSIRERPSAYLRIFAPSNEYDTPQSHIISGKEIDAFRIKYSLR</sequence>
<dbReference type="Proteomes" id="UP000567179">
    <property type="component" value="Unassembled WGS sequence"/>
</dbReference>
<protein>
    <recommendedName>
        <fullName evidence="3">F-box domain-containing protein</fullName>
    </recommendedName>
</protein>
<dbReference type="AlphaFoldDB" id="A0A8H5B073"/>
<evidence type="ECO:0000313" key="1">
    <source>
        <dbReference type="EMBL" id="KAF5314299.1"/>
    </source>
</evidence>
<dbReference type="EMBL" id="JAACJJ010000044">
    <property type="protein sequence ID" value="KAF5314299.1"/>
    <property type="molecule type" value="Genomic_DNA"/>
</dbReference>
<dbReference type="Gene3D" id="3.80.10.10">
    <property type="entry name" value="Ribonuclease Inhibitor"/>
    <property type="match status" value="1"/>
</dbReference>
<evidence type="ECO:0008006" key="3">
    <source>
        <dbReference type="Google" id="ProtNLM"/>
    </source>
</evidence>
<keyword evidence="2" id="KW-1185">Reference proteome</keyword>
<name>A0A8H5B073_9AGAR</name>
<comment type="caution">
    <text evidence="1">The sequence shown here is derived from an EMBL/GenBank/DDBJ whole genome shotgun (WGS) entry which is preliminary data.</text>
</comment>
<dbReference type="InterPro" id="IPR032675">
    <property type="entry name" value="LRR_dom_sf"/>
</dbReference>
<dbReference type="OrthoDB" id="3232239at2759"/>